<dbReference type="SUPFAM" id="SSF48403">
    <property type="entry name" value="Ankyrin repeat"/>
    <property type="match status" value="2"/>
</dbReference>
<feature type="compositionally biased region" description="Low complexity" evidence="4">
    <location>
        <begin position="769"/>
        <end position="788"/>
    </location>
</feature>
<dbReference type="AlphaFoldDB" id="A0AAD9P9F5"/>
<feature type="compositionally biased region" description="Low complexity" evidence="4">
    <location>
        <begin position="886"/>
        <end position="901"/>
    </location>
</feature>
<dbReference type="Gene3D" id="1.25.40.20">
    <property type="entry name" value="Ankyrin repeat-containing domain"/>
    <property type="match status" value="3"/>
</dbReference>
<accession>A0AAD9P9F5</accession>
<proteinExistence type="predicted"/>
<keyword evidence="1" id="KW-0677">Repeat</keyword>
<feature type="compositionally biased region" description="Pro residues" evidence="4">
    <location>
        <begin position="855"/>
        <end position="866"/>
    </location>
</feature>
<evidence type="ECO:0000256" key="4">
    <source>
        <dbReference type="SAM" id="MobiDB-lite"/>
    </source>
</evidence>
<feature type="compositionally biased region" description="Polar residues" evidence="4">
    <location>
        <begin position="835"/>
        <end position="849"/>
    </location>
</feature>
<protein>
    <recommendedName>
        <fullName evidence="7">Ankyrin repeat</fullName>
    </recommendedName>
</protein>
<dbReference type="SMART" id="SM00248">
    <property type="entry name" value="ANK"/>
    <property type="match status" value="10"/>
</dbReference>
<reference evidence="5" key="1">
    <citation type="journal article" date="2023" name="Mol. Biol. Evol.">
        <title>Third-Generation Sequencing Reveals the Adaptive Role of the Epigenome in Three Deep-Sea Polychaetes.</title>
        <authorList>
            <person name="Perez M."/>
            <person name="Aroh O."/>
            <person name="Sun Y."/>
            <person name="Lan Y."/>
            <person name="Juniper S.K."/>
            <person name="Young C.R."/>
            <person name="Angers B."/>
            <person name="Qian P.Y."/>
        </authorList>
    </citation>
    <scope>NUCLEOTIDE SEQUENCE</scope>
    <source>
        <strain evidence="5">R07B-5</strain>
    </source>
</reference>
<evidence type="ECO:0000313" key="5">
    <source>
        <dbReference type="EMBL" id="KAK2190679.1"/>
    </source>
</evidence>
<keyword evidence="2 3" id="KW-0040">ANK repeat</keyword>
<dbReference type="InterPro" id="IPR002110">
    <property type="entry name" value="Ankyrin_rpt"/>
</dbReference>
<evidence type="ECO:0000256" key="1">
    <source>
        <dbReference type="ARBA" id="ARBA00022737"/>
    </source>
</evidence>
<dbReference type="InterPro" id="IPR036770">
    <property type="entry name" value="Ankyrin_rpt-contain_sf"/>
</dbReference>
<dbReference type="Pfam" id="PF12796">
    <property type="entry name" value="Ank_2"/>
    <property type="match status" value="3"/>
</dbReference>
<feature type="compositionally biased region" description="Polar residues" evidence="4">
    <location>
        <begin position="297"/>
        <end position="307"/>
    </location>
</feature>
<evidence type="ECO:0000256" key="2">
    <source>
        <dbReference type="ARBA" id="ARBA00023043"/>
    </source>
</evidence>
<gene>
    <name evidence="5" type="ORF">NP493_70g04004</name>
</gene>
<dbReference type="PROSITE" id="PS50088">
    <property type="entry name" value="ANK_REPEAT"/>
    <property type="match status" value="2"/>
</dbReference>
<feature type="repeat" description="ANK" evidence="3">
    <location>
        <begin position="424"/>
        <end position="456"/>
    </location>
</feature>
<dbReference type="PANTHER" id="PTHR24198:SF165">
    <property type="entry name" value="ANKYRIN REPEAT-CONTAINING PROTEIN-RELATED"/>
    <property type="match status" value="1"/>
</dbReference>
<feature type="compositionally biased region" description="Acidic residues" evidence="4">
    <location>
        <begin position="789"/>
        <end position="822"/>
    </location>
</feature>
<dbReference type="PROSITE" id="PS50297">
    <property type="entry name" value="ANK_REP_REGION"/>
    <property type="match status" value="2"/>
</dbReference>
<dbReference type="EMBL" id="JAODUO010000072">
    <property type="protein sequence ID" value="KAK2190679.1"/>
    <property type="molecule type" value="Genomic_DNA"/>
</dbReference>
<keyword evidence="6" id="KW-1185">Reference proteome</keyword>
<dbReference type="Proteomes" id="UP001209878">
    <property type="component" value="Unassembled WGS sequence"/>
</dbReference>
<feature type="region of interest" description="Disordered" evidence="4">
    <location>
        <begin position="718"/>
        <end position="950"/>
    </location>
</feature>
<evidence type="ECO:0000256" key="3">
    <source>
        <dbReference type="PROSITE-ProRule" id="PRU00023"/>
    </source>
</evidence>
<sequence>MFTADINQQHDSMTPMALACALNKTILAEVLLEHGAHVDFAFASLNTTALMTSSFHGNIEAVTLLLKNGANVRALDLQKSTALGYAFGGTRSLEVIQLLLTAGVDVNQKNVLGMSAMLLVAGYGNDELVAMVLDAGGDPRARNDFGHTALHLAVSGKKDQLKKMKRLGSIEAAAADRSLNRRNLDLAIQEWARLHRDAVGVTGNKESLAKVGQFMMSIGQNLDDDDKAIDDDDEQEAMKRRVAAVWKHRQEKIRRAKEKRRPAFLATLLACGGGKSRQTADADASSRPYAAPAENDVSATQPDTNNEVTELSERFARILRMLIDAKCEIDETEWSFGMTALDMAILNGDVESSAVLASAGGDPDHLMKMFALSDLYEVLVLAQRKGLKDLLMYDEDVDVNEPFSHYNITRRHSPDGAGPDTSDEGLMPVTVAVRCNDMNAVKMLLSHGANVNDMGPGERSPLGEAAAKNYRKVAEVLVQSGANIEDPIPAYNNATPVVVAAYKGSHAVVDFLIRRNAKVDKPMDDGSTSLVKAFTARDMSMVHKLLQADVYNNFIDQQGKMHQFAVAYQDKEREVETILEEVSNWAKELQPADESATPTAFSPKSIDLDSNANTPSRPAPAPPGMAPLFKQEAYAAEPTEPERPQYVAEPQPVQPQQPGPIYTREPPAEQPSEDHHDGRPEVLPVEIIPAAGVEYMQQPPAEPIRIQQPTAGEVQLIRQPAAGEVREIRQPPAGEVQEVRQPAAGEVQHIRQPPAGEIQQPEQPRLSTFAAPPAQVQPQQQFAEQVEAGQDDEEEEEEESSEEESSEEDDDEEEEEEEEEPNADVGEGPVRIQQGVVQTTSTAKQQFVTFTEPTPQSPPPPLPSNGPPQEDKPVSRIPVVQTSPGTVVTTQTVRTTTVTMTAPGPVPKAVMEDIPDIDDESDDEEPLPSGGATKPADAAPAGSSSKETTL</sequence>
<name>A0AAD9P9F5_RIDPI</name>
<comment type="caution">
    <text evidence="5">The sequence shown here is derived from an EMBL/GenBank/DDBJ whole genome shotgun (WGS) entry which is preliminary data.</text>
</comment>
<feature type="compositionally biased region" description="Polar residues" evidence="4">
    <location>
        <begin position="596"/>
        <end position="616"/>
    </location>
</feature>
<feature type="region of interest" description="Disordered" evidence="4">
    <location>
        <begin position="274"/>
        <end position="307"/>
    </location>
</feature>
<organism evidence="5 6">
    <name type="scientific">Ridgeia piscesae</name>
    <name type="common">Tubeworm</name>
    <dbReference type="NCBI Taxonomy" id="27915"/>
    <lineage>
        <taxon>Eukaryota</taxon>
        <taxon>Metazoa</taxon>
        <taxon>Spiralia</taxon>
        <taxon>Lophotrochozoa</taxon>
        <taxon>Annelida</taxon>
        <taxon>Polychaeta</taxon>
        <taxon>Sedentaria</taxon>
        <taxon>Canalipalpata</taxon>
        <taxon>Sabellida</taxon>
        <taxon>Siboglinidae</taxon>
        <taxon>Ridgeia</taxon>
    </lineage>
</organism>
<dbReference type="PANTHER" id="PTHR24198">
    <property type="entry name" value="ANKYRIN REPEAT AND PROTEIN KINASE DOMAIN-CONTAINING PROTEIN"/>
    <property type="match status" value="1"/>
</dbReference>
<evidence type="ECO:0008006" key="7">
    <source>
        <dbReference type="Google" id="ProtNLM"/>
    </source>
</evidence>
<feature type="region of interest" description="Disordered" evidence="4">
    <location>
        <begin position="589"/>
        <end position="683"/>
    </location>
</feature>
<evidence type="ECO:0000313" key="6">
    <source>
        <dbReference type="Proteomes" id="UP001209878"/>
    </source>
</evidence>
<feature type="repeat" description="ANK" evidence="3">
    <location>
        <begin position="45"/>
        <end position="77"/>
    </location>
</feature>
<feature type="compositionally biased region" description="Acidic residues" evidence="4">
    <location>
        <begin position="913"/>
        <end position="926"/>
    </location>
</feature>